<comment type="subcellular location">
    <subcellularLocation>
        <location evidence="2">Membrane</location>
    </subcellularLocation>
</comment>
<evidence type="ECO:0000256" key="4">
    <source>
        <dbReference type="ARBA" id="ARBA00022617"/>
    </source>
</evidence>
<keyword evidence="8" id="KW-0503">Monooxygenase</keyword>
<evidence type="ECO:0000256" key="1">
    <source>
        <dbReference type="ARBA" id="ARBA00001971"/>
    </source>
</evidence>
<protein>
    <submittedName>
        <fullName evidence="11">Uncharacterized protein</fullName>
    </submittedName>
</protein>
<dbReference type="GO" id="GO:0004497">
    <property type="term" value="F:monooxygenase activity"/>
    <property type="evidence" value="ECO:0007669"/>
    <property type="project" value="UniProtKB-KW"/>
</dbReference>
<evidence type="ECO:0000256" key="8">
    <source>
        <dbReference type="ARBA" id="ARBA00023033"/>
    </source>
</evidence>
<proteinExistence type="inferred from homology"/>
<evidence type="ECO:0000313" key="12">
    <source>
        <dbReference type="Proteomes" id="UP001187471"/>
    </source>
</evidence>
<evidence type="ECO:0000256" key="10">
    <source>
        <dbReference type="SAM" id="SignalP"/>
    </source>
</evidence>
<dbReference type="GO" id="GO:0016125">
    <property type="term" value="P:sterol metabolic process"/>
    <property type="evidence" value="ECO:0007669"/>
    <property type="project" value="TreeGrafter"/>
</dbReference>
<dbReference type="AlphaFoldDB" id="A0AA88RD33"/>
<dbReference type="InterPro" id="IPR036396">
    <property type="entry name" value="Cyt_P450_sf"/>
</dbReference>
<reference evidence="11" key="1">
    <citation type="submission" date="2022-12" db="EMBL/GenBank/DDBJ databases">
        <title>Draft genome assemblies for two species of Escallonia (Escalloniales).</title>
        <authorList>
            <person name="Chanderbali A."/>
            <person name="Dervinis C."/>
            <person name="Anghel I."/>
            <person name="Soltis D."/>
            <person name="Soltis P."/>
            <person name="Zapata F."/>
        </authorList>
    </citation>
    <scope>NUCLEOTIDE SEQUENCE</scope>
    <source>
        <strain evidence="11">UCBG92.1500</strain>
        <tissue evidence="11">Leaf</tissue>
    </source>
</reference>
<dbReference type="GO" id="GO:0005506">
    <property type="term" value="F:iron ion binding"/>
    <property type="evidence" value="ECO:0007669"/>
    <property type="project" value="InterPro"/>
</dbReference>
<keyword evidence="10" id="KW-0732">Signal</keyword>
<sequence length="147" mass="16788">MDLTLSCLLLFGLLIYGASGNKFLFSNENKLVGSWWPPTIDKISTAKNSETNATLMARKMRRILPEFLNPEALQKYVPIMDRMAMQHLERDWSVLRLQPPAPGTFRQAFTDFTYAGFKITKGWKIFIKDEDVHKTALRCPGAIGTFE</sequence>
<dbReference type="GO" id="GO:0020037">
    <property type="term" value="F:heme binding"/>
    <property type="evidence" value="ECO:0007669"/>
    <property type="project" value="InterPro"/>
</dbReference>
<name>A0AA88RD33_9ASTE</name>
<dbReference type="PANTHER" id="PTHR24286">
    <property type="entry name" value="CYTOCHROME P450 26"/>
    <property type="match status" value="1"/>
</dbReference>
<dbReference type="GO" id="GO:0016020">
    <property type="term" value="C:membrane"/>
    <property type="evidence" value="ECO:0007669"/>
    <property type="project" value="UniProtKB-SubCell"/>
</dbReference>
<dbReference type="GO" id="GO:0016705">
    <property type="term" value="F:oxidoreductase activity, acting on paired donors, with incorporation or reduction of molecular oxygen"/>
    <property type="evidence" value="ECO:0007669"/>
    <property type="project" value="InterPro"/>
</dbReference>
<keyword evidence="4" id="KW-0349">Heme</keyword>
<organism evidence="11 12">
    <name type="scientific">Escallonia rubra</name>
    <dbReference type="NCBI Taxonomy" id="112253"/>
    <lineage>
        <taxon>Eukaryota</taxon>
        <taxon>Viridiplantae</taxon>
        <taxon>Streptophyta</taxon>
        <taxon>Embryophyta</taxon>
        <taxon>Tracheophyta</taxon>
        <taxon>Spermatophyta</taxon>
        <taxon>Magnoliopsida</taxon>
        <taxon>eudicotyledons</taxon>
        <taxon>Gunneridae</taxon>
        <taxon>Pentapetalae</taxon>
        <taxon>asterids</taxon>
        <taxon>campanulids</taxon>
        <taxon>Escalloniales</taxon>
        <taxon>Escalloniaceae</taxon>
        <taxon>Escallonia</taxon>
    </lineage>
</organism>
<dbReference type="SUPFAM" id="SSF48264">
    <property type="entry name" value="Cytochrome P450"/>
    <property type="match status" value="1"/>
</dbReference>
<dbReference type="PANTHER" id="PTHR24286:SF349">
    <property type="entry name" value="CYTOCHROME P450 716A1-RELATED"/>
    <property type="match status" value="1"/>
</dbReference>
<comment type="similarity">
    <text evidence="3">Belongs to the cytochrome P450 family.</text>
</comment>
<evidence type="ECO:0000256" key="2">
    <source>
        <dbReference type="ARBA" id="ARBA00004370"/>
    </source>
</evidence>
<evidence type="ECO:0000256" key="9">
    <source>
        <dbReference type="ARBA" id="ARBA00023136"/>
    </source>
</evidence>
<keyword evidence="9" id="KW-0472">Membrane</keyword>
<feature type="non-terminal residue" evidence="11">
    <location>
        <position position="147"/>
    </location>
</feature>
<gene>
    <name evidence="11" type="ORF">RJ640_000738</name>
</gene>
<evidence type="ECO:0000313" key="11">
    <source>
        <dbReference type="EMBL" id="KAK2979851.1"/>
    </source>
</evidence>
<feature type="signal peptide" evidence="10">
    <location>
        <begin position="1"/>
        <end position="20"/>
    </location>
</feature>
<evidence type="ECO:0000256" key="6">
    <source>
        <dbReference type="ARBA" id="ARBA00023002"/>
    </source>
</evidence>
<keyword evidence="5" id="KW-0479">Metal-binding</keyword>
<comment type="caution">
    <text evidence="11">The sequence shown here is derived from an EMBL/GenBank/DDBJ whole genome shotgun (WGS) entry which is preliminary data.</text>
</comment>
<keyword evidence="6" id="KW-0560">Oxidoreductase</keyword>
<comment type="cofactor">
    <cofactor evidence="1">
        <name>heme</name>
        <dbReference type="ChEBI" id="CHEBI:30413"/>
    </cofactor>
</comment>
<evidence type="ECO:0000256" key="5">
    <source>
        <dbReference type="ARBA" id="ARBA00022723"/>
    </source>
</evidence>
<keyword evidence="7" id="KW-0408">Iron</keyword>
<dbReference type="EMBL" id="JAVXUO010001706">
    <property type="protein sequence ID" value="KAK2979851.1"/>
    <property type="molecule type" value="Genomic_DNA"/>
</dbReference>
<feature type="chain" id="PRO_5041724175" evidence="10">
    <location>
        <begin position="21"/>
        <end position="147"/>
    </location>
</feature>
<accession>A0AA88RD33</accession>
<evidence type="ECO:0000256" key="3">
    <source>
        <dbReference type="ARBA" id="ARBA00010617"/>
    </source>
</evidence>
<dbReference type="Proteomes" id="UP001187471">
    <property type="component" value="Unassembled WGS sequence"/>
</dbReference>
<dbReference type="Gene3D" id="1.10.630.10">
    <property type="entry name" value="Cytochrome P450"/>
    <property type="match status" value="2"/>
</dbReference>
<evidence type="ECO:0000256" key="7">
    <source>
        <dbReference type="ARBA" id="ARBA00023004"/>
    </source>
</evidence>
<keyword evidence="12" id="KW-1185">Reference proteome</keyword>